<reference evidence="1 2" key="1">
    <citation type="submission" date="2019-06" db="EMBL/GenBank/DDBJ databases">
        <title>Genomic Encyclopedia of Type Strains, Phase IV (KMG-V): Genome sequencing to study the core and pangenomes of soil and plant-associated prokaryotes.</title>
        <authorList>
            <person name="Whitman W."/>
        </authorList>
    </citation>
    <scope>NUCLEOTIDE SEQUENCE [LARGE SCALE GENOMIC DNA]</scope>
    <source>
        <strain evidence="1 2">BR 510</strain>
    </source>
</reference>
<evidence type="ECO:0000313" key="1">
    <source>
        <dbReference type="EMBL" id="TWA93620.1"/>
    </source>
</evidence>
<dbReference type="AlphaFoldDB" id="A0A560D936"/>
<accession>A0A560D936</accession>
<protein>
    <submittedName>
        <fullName evidence="1">Uncharacterized protein</fullName>
    </submittedName>
</protein>
<sequence length="197" mass="21128">MSGGQIVPADAKLRCESQGIRRSAFDLPETQFLQRRQSARGRGRHRSLSVLHTSAPACSTSVVWKWKTSSLEGFQPATLNRCATSLVRLRCAVVGSWGSCSGRLGSGALAVHGGRQLGCFDRCYGRGGGPIINLGCVGGGRRHGAWNGCCPGERGPQAGHRIILAQPQRGARPCGLAREYTSRRCRGGRGRSWSRRG</sequence>
<evidence type="ECO:0000313" key="2">
    <source>
        <dbReference type="Proteomes" id="UP000319949"/>
    </source>
</evidence>
<organism evidence="1 2">
    <name type="scientific">Bradyrhizobium stylosanthis</name>
    <dbReference type="NCBI Taxonomy" id="1803665"/>
    <lineage>
        <taxon>Bacteria</taxon>
        <taxon>Pseudomonadati</taxon>
        <taxon>Pseudomonadota</taxon>
        <taxon>Alphaproteobacteria</taxon>
        <taxon>Hyphomicrobiales</taxon>
        <taxon>Nitrobacteraceae</taxon>
        <taxon>Bradyrhizobium</taxon>
    </lineage>
</organism>
<keyword evidence="2" id="KW-1185">Reference proteome</keyword>
<gene>
    <name evidence="1" type="ORF">FBZ96_10970</name>
</gene>
<dbReference type="EMBL" id="VITK01000009">
    <property type="protein sequence ID" value="TWA93620.1"/>
    <property type="molecule type" value="Genomic_DNA"/>
</dbReference>
<dbReference type="Proteomes" id="UP000319949">
    <property type="component" value="Unassembled WGS sequence"/>
</dbReference>
<comment type="caution">
    <text evidence="1">The sequence shown here is derived from an EMBL/GenBank/DDBJ whole genome shotgun (WGS) entry which is preliminary data.</text>
</comment>
<proteinExistence type="predicted"/>
<dbReference type="STRING" id="1803665.GCA_001641335_07622"/>
<name>A0A560D936_9BRAD</name>